<reference evidence="7 8" key="1">
    <citation type="journal article" date="2015" name="Antonie Van Leeuwenhoek">
        <title>Bosea vaviloviae sp. nov., a new species of slow-growing rhizobia isolated from nodules of the relict species Vavilovia formosa (Stev.) Fed.</title>
        <authorList>
            <person name="Safronova V.I."/>
            <person name="Kuznetsova I.G."/>
            <person name="Sazanova A.L."/>
            <person name="Kimeklis A.K."/>
            <person name="Belimov A.A."/>
            <person name="Andronov E.E."/>
            <person name="Pinaev A.G."/>
            <person name="Chizhevskaya E.P."/>
            <person name="Pukhaev A.R."/>
            <person name="Popov K.P."/>
            <person name="Willems A."/>
            <person name="Tikhonovich I.A."/>
        </authorList>
    </citation>
    <scope>NUCLEOTIDE SEQUENCE [LARGE SCALE GENOMIC DNA]</scope>
    <source>
        <strain evidence="7 8">Vaf18</strain>
    </source>
</reference>
<comment type="subcellular location">
    <subcellularLocation>
        <location evidence="6">Cytoplasm</location>
    </subcellularLocation>
</comment>
<dbReference type="NCBIfam" id="TIGR01280">
    <property type="entry name" value="xseB"/>
    <property type="match status" value="1"/>
</dbReference>
<sequence length="90" mass="9574">MGIAPVTEAKQNSDIAALPFEAALKELEAIVAKLERGDVPLEESIDIYTRGEALKARCDALLKQAEARIEKITLGADGKPTGTAPLDVEN</sequence>
<dbReference type="GO" id="GO:0006308">
    <property type="term" value="P:DNA catabolic process"/>
    <property type="evidence" value="ECO:0007669"/>
    <property type="project" value="UniProtKB-UniRule"/>
</dbReference>
<dbReference type="AlphaFoldDB" id="A0A1D7U158"/>
<dbReference type="Pfam" id="PF02609">
    <property type="entry name" value="Exonuc_VII_S"/>
    <property type="match status" value="1"/>
</dbReference>
<keyword evidence="8" id="KW-1185">Reference proteome</keyword>
<dbReference type="NCBIfam" id="NF002139">
    <property type="entry name" value="PRK00977.1-3"/>
    <property type="match status" value="1"/>
</dbReference>
<dbReference type="SUPFAM" id="SSF116842">
    <property type="entry name" value="XseB-like"/>
    <property type="match status" value="1"/>
</dbReference>
<dbReference type="KEGG" id="bvv:BHK69_11950"/>
<evidence type="ECO:0000256" key="6">
    <source>
        <dbReference type="HAMAP-Rule" id="MF_00337"/>
    </source>
</evidence>
<proteinExistence type="inferred from homology"/>
<gene>
    <name evidence="6" type="primary">xseB</name>
    <name evidence="7" type="ORF">BHK69_11950</name>
</gene>
<evidence type="ECO:0000256" key="3">
    <source>
        <dbReference type="ARBA" id="ARBA00022722"/>
    </source>
</evidence>
<dbReference type="EMBL" id="CP017147">
    <property type="protein sequence ID" value="AOO81080.1"/>
    <property type="molecule type" value="Genomic_DNA"/>
</dbReference>
<dbReference type="InterPro" id="IPR037004">
    <property type="entry name" value="Exonuc_VII_ssu_sf"/>
</dbReference>
<keyword evidence="2 6" id="KW-0963">Cytoplasm</keyword>
<keyword evidence="5 6" id="KW-0269">Exonuclease</keyword>
<dbReference type="PANTHER" id="PTHR34137:SF1">
    <property type="entry name" value="EXODEOXYRIBONUCLEASE 7 SMALL SUBUNIT"/>
    <property type="match status" value="1"/>
</dbReference>
<dbReference type="GO" id="GO:0008855">
    <property type="term" value="F:exodeoxyribonuclease VII activity"/>
    <property type="evidence" value="ECO:0007669"/>
    <property type="project" value="UniProtKB-UniRule"/>
</dbReference>
<organism evidence="7 8">
    <name type="scientific">Bosea vaviloviae</name>
    <dbReference type="NCBI Taxonomy" id="1526658"/>
    <lineage>
        <taxon>Bacteria</taxon>
        <taxon>Pseudomonadati</taxon>
        <taxon>Pseudomonadota</taxon>
        <taxon>Alphaproteobacteria</taxon>
        <taxon>Hyphomicrobiales</taxon>
        <taxon>Boseaceae</taxon>
        <taxon>Bosea</taxon>
    </lineage>
</organism>
<dbReference type="GO" id="GO:0005829">
    <property type="term" value="C:cytosol"/>
    <property type="evidence" value="ECO:0007669"/>
    <property type="project" value="TreeGrafter"/>
</dbReference>
<keyword evidence="4 6" id="KW-0378">Hydrolase</keyword>
<evidence type="ECO:0000256" key="2">
    <source>
        <dbReference type="ARBA" id="ARBA00022490"/>
    </source>
</evidence>
<comment type="catalytic activity">
    <reaction evidence="6">
        <text>Exonucleolytic cleavage in either 5'- to 3'- or 3'- to 5'-direction to yield nucleoside 5'-phosphates.</text>
        <dbReference type="EC" id="3.1.11.6"/>
    </reaction>
</comment>
<dbReference type="RefSeq" id="WP_069690295.1">
    <property type="nucleotide sequence ID" value="NZ_CP017147.1"/>
</dbReference>
<keyword evidence="3 6" id="KW-0540">Nuclease</keyword>
<evidence type="ECO:0000256" key="4">
    <source>
        <dbReference type="ARBA" id="ARBA00022801"/>
    </source>
</evidence>
<protein>
    <recommendedName>
        <fullName evidence="6">Exodeoxyribonuclease 7 small subunit</fullName>
        <ecNumber evidence="6">3.1.11.6</ecNumber>
    </recommendedName>
    <alternativeName>
        <fullName evidence="6">Exodeoxyribonuclease VII small subunit</fullName>
        <shortName evidence="6">Exonuclease VII small subunit</shortName>
    </alternativeName>
</protein>
<dbReference type="STRING" id="1526658.BHK69_11950"/>
<dbReference type="HAMAP" id="MF_00337">
    <property type="entry name" value="Exonuc_7_S"/>
    <property type="match status" value="1"/>
</dbReference>
<name>A0A1D7U158_9HYPH</name>
<dbReference type="GO" id="GO:0009318">
    <property type="term" value="C:exodeoxyribonuclease VII complex"/>
    <property type="evidence" value="ECO:0007669"/>
    <property type="project" value="UniProtKB-UniRule"/>
</dbReference>
<evidence type="ECO:0000313" key="7">
    <source>
        <dbReference type="EMBL" id="AOO81080.1"/>
    </source>
</evidence>
<comment type="similarity">
    <text evidence="1 6">Belongs to the XseB family.</text>
</comment>
<evidence type="ECO:0000256" key="1">
    <source>
        <dbReference type="ARBA" id="ARBA00009998"/>
    </source>
</evidence>
<dbReference type="EC" id="3.1.11.6" evidence="6"/>
<comment type="function">
    <text evidence="6">Bidirectionally degrades single-stranded DNA into large acid-insoluble oligonucleotides, which are then degraded further into small acid-soluble oligonucleotides.</text>
</comment>
<dbReference type="Proteomes" id="UP000094969">
    <property type="component" value="Chromosome"/>
</dbReference>
<dbReference type="PANTHER" id="PTHR34137">
    <property type="entry name" value="EXODEOXYRIBONUCLEASE 7 SMALL SUBUNIT"/>
    <property type="match status" value="1"/>
</dbReference>
<dbReference type="OrthoDB" id="9808145at2"/>
<evidence type="ECO:0000313" key="8">
    <source>
        <dbReference type="Proteomes" id="UP000094969"/>
    </source>
</evidence>
<accession>A0A1D7U158</accession>
<dbReference type="Gene3D" id="1.10.287.1040">
    <property type="entry name" value="Exonuclease VII, small subunit"/>
    <property type="match status" value="1"/>
</dbReference>
<comment type="subunit">
    <text evidence="6">Heterooligomer composed of large and small subunits.</text>
</comment>
<dbReference type="InterPro" id="IPR003761">
    <property type="entry name" value="Exonuc_VII_S"/>
</dbReference>
<evidence type="ECO:0000256" key="5">
    <source>
        <dbReference type="ARBA" id="ARBA00022839"/>
    </source>
</evidence>